<accession>A0A0C3DUA5</accession>
<dbReference type="AlphaFoldDB" id="A0A0C3DUA5"/>
<dbReference type="HOGENOM" id="CLU_1295087_0_0_1"/>
<dbReference type="InParanoid" id="A0A0C3DUA5"/>
<organism evidence="2 3">
    <name type="scientific">Scleroderma citrinum Foug A</name>
    <dbReference type="NCBI Taxonomy" id="1036808"/>
    <lineage>
        <taxon>Eukaryota</taxon>
        <taxon>Fungi</taxon>
        <taxon>Dikarya</taxon>
        <taxon>Basidiomycota</taxon>
        <taxon>Agaricomycotina</taxon>
        <taxon>Agaricomycetes</taxon>
        <taxon>Agaricomycetidae</taxon>
        <taxon>Boletales</taxon>
        <taxon>Sclerodermatineae</taxon>
        <taxon>Sclerodermataceae</taxon>
        <taxon>Scleroderma</taxon>
    </lineage>
</organism>
<evidence type="ECO:0000313" key="2">
    <source>
        <dbReference type="EMBL" id="KIM59769.1"/>
    </source>
</evidence>
<evidence type="ECO:0000256" key="1">
    <source>
        <dbReference type="SAM" id="MobiDB-lite"/>
    </source>
</evidence>
<evidence type="ECO:0000313" key="3">
    <source>
        <dbReference type="Proteomes" id="UP000053989"/>
    </source>
</evidence>
<proteinExistence type="predicted"/>
<reference evidence="3" key="2">
    <citation type="submission" date="2015-01" db="EMBL/GenBank/DDBJ databases">
        <title>Evolutionary Origins and Diversification of the Mycorrhizal Mutualists.</title>
        <authorList>
            <consortium name="DOE Joint Genome Institute"/>
            <consortium name="Mycorrhizal Genomics Consortium"/>
            <person name="Kohler A."/>
            <person name="Kuo A."/>
            <person name="Nagy L.G."/>
            <person name="Floudas D."/>
            <person name="Copeland A."/>
            <person name="Barry K.W."/>
            <person name="Cichocki N."/>
            <person name="Veneault-Fourrey C."/>
            <person name="LaButti K."/>
            <person name="Lindquist E.A."/>
            <person name="Lipzen A."/>
            <person name="Lundell T."/>
            <person name="Morin E."/>
            <person name="Murat C."/>
            <person name="Riley R."/>
            <person name="Ohm R."/>
            <person name="Sun H."/>
            <person name="Tunlid A."/>
            <person name="Henrissat B."/>
            <person name="Grigoriev I.V."/>
            <person name="Hibbett D.S."/>
            <person name="Martin F."/>
        </authorList>
    </citation>
    <scope>NUCLEOTIDE SEQUENCE [LARGE SCALE GENOMIC DNA]</scope>
    <source>
        <strain evidence="3">Foug A</strain>
    </source>
</reference>
<dbReference type="EMBL" id="KN822069">
    <property type="protein sequence ID" value="KIM59769.1"/>
    <property type="molecule type" value="Genomic_DNA"/>
</dbReference>
<name>A0A0C3DUA5_9AGAM</name>
<dbReference type="Proteomes" id="UP000053989">
    <property type="component" value="Unassembled WGS sequence"/>
</dbReference>
<gene>
    <name evidence="2" type="ORF">SCLCIDRAFT_27024</name>
</gene>
<feature type="region of interest" description="Disordered" evidence="1">
    <location>
        <begin position="1"/>
        <end position="27"/>
    </location>
</feature>
<reference evidence="2 3" key="1">
    <citation type="submission" date="2014-04" db="EMBL/GenBank/DDBJ databases">
        <authorList>
            <consortium name="DOE Joint Genome Institute"/>
            <person name="Kuo A."/>
            <person name="Kohler A."/>
            <person name="Nagy L.G."/>
            <person name="Floudas D."/>
            <person name="Copeland A."/>
            <person name="Barry K.W."/>
            <person name="Cichocki N."/>
            <person name="Veneault-Fourrey C."/>
            <person name="LaButti K."/>
            <person name="Lindquist E.A."/>
            <person name="Lipzen A."/>
            <person name="Lundell T."/>
            <person name="Morin E."/>
            <person name="Murat C."/>
            <person name="Sun H."/>
            <person name="Tunlid A."/>
            <person name="Henrissat B."/>
            <person name="Grigoriev I.V."/>
            <person name="Hibbett D.S."/>
            <person name="Martin F."/>
            <person name="Nordberg H.P."/>
            <person name="Cantor M.N."/>
            <person name="Hua S.X."/>
        </authorList>
    </citation>
    <scope>NUCLEOTIDE SEQUENCE [LARGE SCALE GENOMIC DNA]</scope>
    <source>
        <strain evidence="2 3">Foug A</strain>
    </source>
</reference>
<sequence>MASPAPNMADRTSEMMMGDSPIPFSQTQPKKTVKHQHQSTQYIPPPNGCTNANAQHLKPKIHLPRRPRQLLKGERIGVAANGYTHSSSGQPMPQKLSASSNESDILITMSIELEDPGSSKTITCICLGGANCHANDPNGPRNQMDGSHGEAVSRTKHVWYSEHGMYCQFEIILERAMSATHVAVILRMRTSPAYEEEFTKMDYPDARNEYGTS</sequence>
<keyword evidence="3" id="KW-1185">Reference proteome</keyword>
<protein>
    <submittedName>
        <fullName evidence="2">Uncharacterized protein</fullName>
    </submittedName>
</protein>